<dbReference type="GO" id="GO:0005886">
    <property type="term" value="C:plasma membrane"/>
    <property type="evidence" value="ECO:0007669"/>
    <property type="project" value="UniProtKB-SubCell"/>
</dbReference>
<comment type="subcellular location">
    <subcellularLocation>
        <location evidence="1">Cell membrane</location>
        <topology evidence="1">Multi-pass membrane protein</topology>
    </subcellularLocation>
</comment>
<gene>
    <name evidence="12" type="ORF">AVDCRST_MAG50-620</name>
</gene>
<evidence type="ECO:0000256" key="8">
    <source>
        <dbReference type="ARBA" id="ARBA00023136"/>
    </source>
</evidence>
<name>A0A6J4HFD4_9ACTN</name>
<reference evidence="12" key="1">
    <citation type="submission" date="2020-02" db="EMBL/GenBank/DDBJ databases">
        <authorList>
            <person name="Meier V. D."/>
        </authorList>
    </citation>
    <scope>NUCLEOTIDE SEQUENCE</scope>
    <source>
        <strain evidence="12">AVDCRST_MAG50</strain>
    </source>
</reference>
<organism evidence="12">
    <name type="scientific">uncultured Acidimicrobiales bacterium</name>
    <dbReference type="NCBI Taxonomy" id="310071"/>
    <lineage>
        <taxon>Bacteria</taxon>
        <taxon>Bacillati</taxon>
        <taxon>Actinomycetota</taxon>
        <taxon>Acidimicrobiia</taxon>
        <taxon>Acidimicrobiales</taxon>
        <taxon>environmental samples</taxon>
    </lineage>
</organism>
<evidence type="ECO:0000256" key="7">
    <source>
        <dbReference type="ARBA" id="ARBA00022989"/>
    </source>
</evidence>
<evidence type="ECO:0000259" key="10">
    <source>
        <dbReference type="Pfam" id="PF01656"/>
    </source>
</evidence>
<dbReference type="InterPro" id="IPR003856">
    <property type="entry name" value="LPS_length_determ_N"/>
</dbReference>
<dbReference type="InterPro" id="IPR050445">
    <property type="entry name" value="Bact_polysacc_biosynth/exp"/>
</dbReference>
<dbReference type="InterPro" id="IPR027417">
    <property type="entry name" value="P-loop_NTPase"/>
</dbReference>
<evidence type="ECO:0000256" key="6">
    <source>
        <dbReference type="ARBA" id="ARBA00022840"/>
    </source>
</evidence>
<evidence type="ECO:0000256" key="2">
    <source>
        <dbReference type="ARBA" id="ARBA00006683"/>
    </source>
</evidence>
<dbReference type="AlphaFoldDB" id="A0A6J4HFD4"/>
<feature type="domain" description="CobQ/CobB/MinD/ParA nucleotide binding" evidence="10">
    <location>
        <begin position="325"/>
        <end position="527"/>
    </location>
</feature>
<keyword evidence="6" id="KW-0067">ATP-binding</keyword>
<keyword evidence="7" id="KW-1133">Transmembrane helix</keyword>
<protein>
    <submittedName>
        <fullName evidence="12">Tyrosine-protein kinase EpsD</fullName>
        <ecNumber evidence="12">2.7.10.2</ecNumber>
    </submittedName>
</protein>
<evidence type="ECO:0000256" key="4">
    <source>
        <dbReference type="ARBA" id="ARBA00022692"/>
    </source>
</evidence>
<feature type="domain" description="Polysaccharide chain length determinant N-terminal" evidence="11">
    <location>
        <begin position="2"/>
        <end position="60"/>
    </location>
</feature>
<evidence type="ECO:0000256" key="3">
    <source>
        <dbReference type="ARBA" id="ARBA00022475"/>
    </source>
</evidence>
<sequence>MELHKYIGIVRRSVWLVVAIVVLFVAVAAQLQRSQTPVYQATAEVLLKPNNPEERYTEPSQVFFDPDRHALQQLTIIGSRAVAARAAAALPGMTEQQVRDAVSVAAADKDDIMSVTAEHVRPVRAKEIADAVAAAYIEDRRLTNVANLNSKLTAIDKRLAELKVDLDARRPATPAPGLNVPAADPTYTAASARYDVLSEEREGLGLDIQYQKGEAEVIRTAEVPTKPIGTSLPAALILGALVGAMAGFGAALLRDQLDDSVRSTEEAERLSGLRVLAKLPADRTSAKRPSHLATVADPLGPLAEASRSLRTSISLLALDTPINRVMITSASPGDGKTLVTANLGVTYAQAGSSTLLVSADLRRPRLESLMGVVQPRPGLRDILADQPLSSLQPMAAGNNDATRAEDEAQSRRDLRAALERFVLPTAVPGLFLLPAGPTPSNPSELLASDRMSQVLDVLNESFDMVILDTSPLLAVSDAAALAPKVGHLVVVASMTSTHRRALAQVAKAVRSAHANVLGIVLNKADVSATPYGGYRPEPRASSIEVDAVPTPHPQPHPQQPAAEKALEPQTVTSGGRPLEAVASAEQDPRSASR</sequence>
<dbReference type="Pfam" id="PF02706">
    <property type="entry name" value="Wzz"/>
    <property type="match status" value="1"/>
</dbReference>
<evidence type="ECO:0000256" key="5">
    <source>
        <dbReference type="ARBA" id="ARBA00022741"/>
    </source>
</evidence>
<keyword evidence="12" id="KW-0808">Transferase</keyword>
<keyword evidence="5" id="KW-0547">Nucleotide-binding</keyword>
<evidence type="ECO:0000256" key="1">
    <source>
        <dbReference type="ARBA" id="ARBA00004651"/>
    </source>
</evidence>
<dbReference type="PANTHER" id="PTHR32309">
    <property type="entry name" value="TYROSINE-PROTEIN KINASE"/>
    <property type="match status" value="1"/>
</dbReference>
<keyword evidence="3" id="KW-1003">Cell membrane</keyword>
<keyword evidence="12" id="KW-0418">Kinase</keyword>
<keyword evidence="8" id="KW-0472">Membrane</keyword>
<keyword evidence="4" id="KW-0812">Transmembrane</keyword>
<dbReference type="SUPFAM" id="SSF52540">
    <property type="entry name" value="P-loop containing nucleoside triphosphate hydrolases"/>
    <property type="match status" value="1"/>
</dbReference>
<comment type="similarity">
    <text evidence="2">Belongs to the CpsC/CapA family.</text>
</comment>
<evidence type="ECO:0000259" key="11">
    <source>
        <dbReference type="Pfam" id="PF02706"/>
    </source>
</evidence>
<dbReference type="InterPro" id="IPR002586">
    <property type="entry name" value="CobQ/CobB/MinD/ParA_Nub-bd_dom"/>
</dbReference>
<accession>A0A6J4HFD4</accession>
<dbReference type="Pfam" id="PF01656">
    <property type="entry name" value="CbiA"/>
    <property type="match status" value="1"/>
</dbReference>
<feature type="region of interest" description="Disordered" evidence="9">
    <location>
        <begin position="532"/>
        <end position="593"/>
    </location>
</feature>
<dbReference type="CDD" id="cd05387">
    <property type="entry name" value="BY-kinase"/>
    <property type="match status" value="1"/>
</dbReference>
<dbReference type="EMBL" id="CADCTF010000031">
    <property type="protein sequence ID" value="CAA9221736.1"/>
    <property type="molecule type" value="Genomic_DNA"/>
</dbReference>
<proteinExistence type="inferred from homology"/>
<dbReference type="GO" id="GO:0004715">
    <property type="term" value="F:non-membrane spanning protein tyrosine kinase activity"/>
    <property type="evidence" value="ECO:0007669"/>
    <property type="project" value="UniProtKB-EC"/>
</dbReference>
<evidence type="ECO:0000313" key="12">
    <source>
        <dbReference type="EMBL" id="CAA9221736.1"/>
    </source>
</evidence>
<dbReference type="PANTHER" id="PTHR32309:SF13">
    <property type="entry name" value="FERRIC ENTEROBACTIN TRANSPORT PROTEIN FEPE"/>
    <property type="match status" value="1"/>
</dbReference>
<evidence type="ECO:0000256" key="9">
    <source>
        <dbReference type="SAM" id="MobiDB-lite"/>
    </source>
</evidence>
<dbReference type="InterPro" id="IPR005702">
    <property type="entry name" value="Wzc-like_C"/>
</dbReference>
<dbReference type="Gene3D" id="3.40.50.300">
    <property type="entry name" value="P-loop containing nucleotide triphosphate hydrolases"/>
    <property type="match status" value="1"/>
</dbReference>
<dbReference type="EC" id="2.7.10.2" evidence="12"/>